<dbReference type="Proteomes" id="UP000296201">
    <property type="component" value="Chromosome"/>
</dbReference>
<dbReference type="InterPro" id="IPR029787">
    <property type="entry name" value="Nucleotide_cyclase"/>
</dbReference>
<accession>A0A4P7NZX4</accession>
<dbReference type="InterPro" id="IPR000160">
    <property type="entry name" value="GGDEF_dom"/>
</dbReference>
<sequence>MLSRLRELRELSKRGVQDCSIAIMDLDHFKRVNDTYGHAAGDQVLVAWVNYIKKNLRKYDRVYRYGGEEFLLSFPGNDQQSVKELIERLRDGIPEITLEGDEAKSIMVTASFGITTLDPSLHVEESINRADIALYAAKKAGRNCSCIWDSSMASMHNVEDGDLDEISGETSKAH</sequence>
<evidence type="ECO:0000256" key="1">
    <source>
        <dbReference type="ARBA" id="ARBA00001946"/>
    </source>
</evidence>
<dbReference type="GO" id="GO:0043709">
    <property type="term" value="P:cell adhesion involved in single-species biofilm formation"/>
    <property type="evidence" value="ECO:0007669"/>
    <property type="project" value="TreeGrafter"/>
</dbReference>
<dbReference type="PANTHER" id="PTHR45138">
    <property type="entry name" value="REGULATORY COMPONENTS OF SENSORY TRANSDUCTION SYSTEM"/>
    <property type="match status" value="1"/>
</dbReference>
<dbReference type="PROSITE" id="PS50887">
    <property type="entry name" value="GGDEF"/>
    <property type="match status" value="1"/>
</dbReference>
<dbReference type="GO" id="GO:1902201">
    <property type="term" value="P:negative regulation of bacterial-type flagellum-dependent cell motility"/>
    <property type="evidence" value="ECO:0007669"/>
    <property type="project" value="TreeGrafter"/>
</dbReference>
<dbReference type="NCBIfam" id="TIGR00254">
    <property type="entry name" value="GGDEF"/>
    <property type="match status" value="1"/>
</dbReference>
<comment type="cofactor">
    <cofactor evidence="1">
        <name>Mg(2+)</name>
        <dbReference type="ChEBI" id="CHEBI:18420"/>
    </cofactor>
</comment>
<dbReference type="EC" id="2.7.7.65" evidence="2"/>
<evidence type="ECO:0000256" key="2">
    <source>
        <dbReference type="ARBA" id="ARBA00012528"/>
    </source>
</evidence>
<keyword evidence="6" id="KW-1185">Reference proteome</keyword>
<keyword evidence="5" id="KW-0808">Transferase</keyword>
<dbReference type="Gene3D" id="3.30.70.270">
    <property type="match status" value="1"/>
</dbReference>
<name>A0A4P7NZX4_9GAMM</name>
<evidence type="ECO:0000313" key="5">
    <source>
        <dbReference type="EMBL" id="QBZ83347.1"/>
    </source>
</evidence>
<dbReference type="PANTHER" id="PTHR45138:SF9">
    <property type="entry name" value="DIGUANYLATE CYCLASE DGCM-RELATED"/>
    <property type="match status" value="1"/>
</dbReference>
<organism evidence="5 6">
    <name type="scientific">Hydrogenovibrio crunogenus</name>
    <dbReference type="NCBI Taxonomy" id="39765"/>
    <lineage>
        <taxon>Bacteria</taxon>
        <taxon>Pseudomonadati</taxon>
        <taxon>Pseudomonadota</taxon>
        <taxon>Gammaproteobacteria</taxon>
        <taxon>Thiotrichales</taxon>
        <taxon>Piscirickettsiaceae</taxon>
        <taxon>Hydrogenovibrio</taxon>
    </lineage>
</organism>
<dbReference type="InterPro" id="IPR050469">
    <property type="entry name" value="Diguanylate_Cyclase"/>
</dbReference>
<dbReference type="GO" id="GO:0005886">
    <property type="term" value="C:plasma membrane"/>
    <property type="evidence" value="ECO:0007669"/>
    <property type="project" value="TreeGrafter"/>
</dbReference>
<reference evidence="5 6" key="1">
    <citation type="submission" date="2018-08" db="EMBL/GenBank/DDBJ databases">
        <title>Horizontal acquisition of hydrogen conversion ability and other habitat adaptations in Hydrogenovibrio crunogenus strains.</title>
        <authorList>
            <person name="Gonnella G."/>
            <person name="Adam N."/>
            <person name="Perner M."/>
        </authorList>
    </citation>
    <scope>NUCLEOTIDE SEQUENCE [LARGE SCALE GENOMIC DNA]</scope>
    <source>
        <strain evidence="5 6">SP-41</strain>
    </source>
</reference>
<proteinExistence type="predicted"/>
<evidence type="ECO:0000313" key="6">
    <source>
        <dbReference type="Proteomes" id="UP000296201"/>
    </source>
</evidence>
<evidence type="ECO:0000256" key="3">
    <source>
        <dbReference type="ARBA" id="ARBA00034247"/>
    </source>
</evidence>
<dbReference type="AlphaFoldDB" id="A0A4P7NZX4"/>
<gene>
    <name evidence="5" type="primary">adrA_3</name>
    <name evidence="5" type="ORF">GHNINEIG_01399</name>
</gene>
<dbReference type="SUPFAM" id="SSF55073">
    <property type="entry name" value="Nucleotide cyclase"/>
    <property type="match status" value="1"/>
</dbReference>
<dbReference type="InterPro" id="IPR043128">
    <property type="entry name" value="Rev_trsase/Diguanyl_cyclase"/>
</dbReference>
<dbReference type="EMBL" id="CP032096">
    <property type="protein sequence ID" value="QBZ83347.1"/>
    <property type="molecule type" value="Genomic_DNA"/>
</dbReference>
<dbReference type="RefSeq" id="WP_262982059.1">
    <property type="nucleotide sequence ID" value="NZ_CP032096.1"/>
</dbReference>
<dbReference type="FunFam" id="3.30.70.270:FF:000001">
    <property type="entry name" value="Diguanylate cyclase domain protein"/>
    <property type="match status" value="1"/>
</dbReference>
<dbReference type="CDD" id="cd01949">
    <property type="entry name" value="GGDEF"/>
    <property type="match status" value="1"/>
</dbReference>
<protein>
    <recommendedName>
        <fullName evidence="2">diguanylate cyclase</fullName>
        <ecNumber evidence="2">2.7.7.65</ecNumber>
    </recommendedName>
</protein>
<dbReference type="Pfam" id="PF00990">
    <property type="entry name" value="GGDEF"/>
    <property type="match status" value="1"/>
</dbReference>
<dbReference type="GO" id="GO:0052621">
    <property type="term" value="F:diguanylate cyclase activity"/>
    <property type="evidence" value="ECO:0007669"/>
    <property type="project" value="UniProtKB-EC"/>
</dbReference>
<dbReference type="SMART" id="SM00267">
    <property type="entry name" value="GGDEF"/>
    <property type="match status" value="1"/>
</dbReference>
<feature type="domain" description="GGDEF" evidence="4">
    <location>
        <begin position="17"/>
        <end position="150"/>
    </location>
</feature>
<evidence type="ECO:0000259" key="4">
    <source>
        <dbReference type="PROSITE" id="PS50887"/>
    </source>
</evidence>
<keyword evidence="5" id="KW-0548">Nucleotidyltransferase</keyword>
<comment type="catalytic activity">
    <reaction evidence="3">
        <text>2 GTP = 3',3'-c-di-GMP + 2 diphosphate</text>
        <dbReference type="Rhea" id="RHEA:24898"/>
        <dbReference type="ChEBI" id="CHEBI:33019"/>
        <dbReference type="ChEBI" id="CHEBI:37565"/>
        <dbReference type="ChEBI" id="CHEBI:58805"/>
        <dbReference type="EC" id="2.7.7.65"/>
    </reaction>
</comment>